<dbReference type="InterPro" id="IPR050343">
    <property type="entry name" value="RsuA_PseudoU_synthase"/>
</dbReference>
<comment type="caution">
    <text evidence="1">The sequence shown here is derived from an EMBL/GenBank/DDBJ whole genome shotgun (WGS) entry which is preliminary data.</text>
</comment>
<proteinExistence type="predicted"/>
<dbReference type="SUPFAM" id="SSF55120">
    <property type="entry name" value="Pseudouridine synthase"/>
    <property type="match status" value="1"/>
</dbReference>
<dbReference type="InterPro" id="IPR020103">
    <property type="entry name" value="PsdUridine_synth_cat_dom_sf"/>
</dbReference>
<dbReference type="PANTHER" id="PTHR47683:SF2">
    <property type="entry name" value="RNA-BINDING S4 DOMAIN-CONTAINING PROTEIN"/>
    <property type="match status" value="1"/>
</dbReference>
<dbReference type="PANTHER" id="PTHR47683">
    <property type="entry name" value="PSEUDOURIDINE SYNTHASE FAMILY PROTEIN-RELATED"/>
    <property type="match status" value="1"/>
</dbReference>
<reference evidence="1 2" key="1">
    <citation type="submission" date="2024-02" db="EMBL/GenBank/DDBJ databases">
        <authorList>
            <person name="Chen Y."/>
            <person name="Shah S."/>
            <person name="Dougan E. K."/>
            <person name="Thang M."/>
            <person name="Chan C."/>
        </authorList>
    </citation>
    <scope>NUCLEOTIDE SEQUENCE [LARGE SCALE GENOMIC DNA]</scope>
</reference>
<dbReference type="EMBL" id="CAXAMN010005302">
    <property type="protein sequence ID" value="CAK9013193.1"/>
    <property type="molecule type" value="Genomic_DNA"/>
</dbReference>
<keyword evidence="2" id="KW-1185">Reference proteome</keyword>
<gene>
    <name evidence="1" type="ORF">CCMP2556_LOCUS11169</name>
</gene>
<protein>
    <recommendedName>
        <fullName evidence="3">RNA-binding S4 domain-containing protein</fullName>
    </recommendedName>
</protein>
<accession>A0ABP0JFR8</accession>
<evidence type="ECO:0008006" key="3">
    <source>
        <dbReference type="Google" id="ProtNLM"/>
    </source>
</evidence>
<sequence>MTWAPSILLPRLCQRRWDTSPYRSVHRLTWTRLHRARWPSHGSMVWQPIWGFQKPLPPEALAGHRKLTRAPIAATLHRSSCFEGPQRLQQRLMSVLSLDAQDALALIQRSRVMVDGRIQTRNCWVDSHEITVNGHSLALLGSLAFLVHKPQGYALTEGDPLKRPTYQQLLPDTTMVARPLGPVDLASSGLLLLTNIPELRLALGGPEPMPLPATFMVRLKDRPTGVQIALLESKAPYDEATPLLIQDITDAEEEADELEQPELVPPPDDLGALMHSSIARWPSTPRRKQHARPKKLLPMLLMVVSGGTAKGIRHALSLVEAQPQEICCIRWGPLSLEEMSEPGSMRPLSQAEVQTLTDACGIKMPLPSAEIGAVTSDTHPSLHWF</sequence>
<evidence type="ECO:0000313" key="2">
    <source>
        <dbReference type="Proteomes" id="UP001642484"/>
    </source>
</evidence>
<organism evidence="1 2">
    <name type="scientific">Durusdinium trenchii</name>
    <dbReference type="NCBI Taxonomy" id="1381693"/>
    <lineage>
        <taxon>Eukaryota</taxon>
        <taxon>Sar</taxon>
        <taxon>Alveolata</taxon>
        <taxon>Dinophyceae</taxon>
        <taxon>Suessiales</taxon>
        <taxon>Symbiodiniaceae</taxon>
        <taxon>Durusdinium</taxon>
    </lineage>
</organism>
<name>A0ABP0JFR8_9DINO</name>
<evidence type="ECO:0000313" key="1">
    <source>
        <dbReference type="EMBL" id="CAK9013193.1"/>
    </source>
</evidence>
<dbReference type="Gene3D" id="3.30.2350.10">
    <property type="entry name" value="Pseudouridine synthase"/>
    <property type="match status" value="1"/>
</dbReference>
<dbReference type="Proteomes" id="UP001642484">
    <property type="component" value="Unassembled WGS sequence"/>
</dbReference>